<dbReference type="Pfam" id="PF12850">
    <property type="entry name" value="Metallophos_2"/>
    <property type="match status" value="1"/>
</dbReference>
<evidence type="ECO:0000313" key="5">
    <source>
        <dbReference type="Proteomes" id="UP001431776"/>
    </source>
</evidence>
<dbReference type="EMBL" id="JASCXX010000026">
    <property type="protein sequence ID" value="MDI6450949.1"/>
    <property type="molecule type" value="Genomic_DNA"/>
</dbReference>
<comment type="caution">
    <text evidence="4">The sequence shown here is derived from an EMBL/GenBank/DDBJ whole genome shotgun (WGS) entry which is preliminary data.</text>
</comment>
<dbReference type="PANTHER" id="PTHR43165">
    <property type="entry name" value="METALLOPHOSPHOESTERASE"/>
    <property type="match status" value="1"/>
</dbReference>
<evidence type="ECO:0000256" key="2">
    <source>
        <dbReference type="RuleBase" id="RU362039"/>
    </source>
</evidence>
<dbReference type="Proteomes" id="UP001431776">
    <property type="component" value="Unassembled WGS sequence"/>
</dbReference>
<dbReference type="InterPro" id="IPR029052">
    <property type="entry name" value="Metallo-depent_PP-like"/>
</dbReference>
<keyword evidence="5" id="KW-1185">Reference proteome</keyword>
<reference evidence="4" key="1">
    <citation type="submission" date="2023-05" db="EMBL/GenBank/DDBJ databases">
        <title>Anaerotaeda fermentans gen. nov., sp. nov., a novel anaerobic planctomycete of the new family within the order Sedimentisphaerales isolated from Taman Peninsula, Russia.</title>
        <authorList>
            <person name="Khomyakova M.A."/>
            <person name="Merkel A.Y."/>
            <person name="Slobodkin A.I."/>
        </authorList>
    </citation>
    <scope>NUCLEOTIDE SEQUENCE</scope>
    <source>
        <strain evidence="4">M17dextr</strain>
    </source>
</reference>
<organism evidence="4 5">
    <name type="scientific">Anaerobaca lacustris</name>
    <dbReference type="NCBI Taxonomy" id="3044600"/>
    <lineage>
        <taxon>Bacteria</taxon>
        <taxon>Pseudomonadati</taxon>
        <taxon>Planctomycetota</taxon>
        <taxon>Phycisphaerae</taxon>
        <taxon>Sedimentisphaerales</taxon>
        <taxon>Anaerobacaceae</taxon>
        <taxon>Anaerobaca</taxon>
    </lineage>
</organism>
<dbReference type="SUPFAM" id="SSF56300">
    <property type="entry name" value="Metallo-dependent phosphatases"/>
    <property type="match status" value="1"/>
</dbReference>
<keyword evidence="2" id="KW-0479">Metal-binding</keyword>
<evidence type="ECO:0000259" key="3">
    <source>
        <dbReference type="Pfam" id="PF12850"/>
    </source>
</evidence>
<dbReference type="InterPro" id="IPR000979">
    <property type="entry name" value="Phosphodiesterase_MJ0936/Vps29"/>
</dbReference>
<comment type="similarity">
    <text evidence="1 2">Belongs to the metallophosphoesterase superfamily. YfcE family.</text>
</comment>
<dbReference type="GO" id="GO:0046872">
    <property type="term" value="F:metal ion binding"/>
    <property type="evidence" value="ECO:0007669"/>
    <property type="project" value="UniProtKB-KW"/>
</dbReference>
<dbReference type="AlphaFoldDB" id="A0AAW6U4Y2"/>
<protein>
    <recommendedName>
        <fullName evidence="2">Phosphoesterase</fullName>
        <ecNumber evidence="2">3.1.4.-</ecNumber>
    </recommendedName>
</protein>
<comment type="cofactor">
    <cofactor evidence="2">
        <name>a divalent metal cation</name>
        <dbReference type="ChEBI" id="CHEBI:60240"/>
    </cofactor>
</comment>
<dbReference type="GO" id="GO:0016787">
    <property type="term" value="F:hydrolase activity"/>
    <property type="evidence" value="ECO:0007669"/>
    <property type="project" value="UniProtKB-UniRule"/>
</dbReference>
<evidence type="ECO:0000256" key="1">
    <source>
        <dbReference type="ARBA" id="ARBA00008950"/>
    </source>
</evidence>
<dbReference type="InterPro" id="IPR053193">
    <property type="entry name" value="MetalloPDE_YfcE-like"/>
</dbReference>
<feature type="domain" description="Calcineurin-like phosphoesterase" evidence="3">
    <location>
        <begin position="1"/>
        <end position="155"/>
    </location>
</feature>
<dbReference type="NCBIfam" id="TIGR00040">
    <property type="entry name" value="yfcE"/>
    <property type="match status" value="1"/>
</dbReference>
<gene>
    <name evidence="4" type="ORF">QJ522_17950</name>
</gene>
<dbReference type="RefSeq" id="WP_349246356.1">
    <property type="nucleotide sequence ID" value="NZ_JASCXX010000026.1"/>
</dbReference>
<dbReference type="PANTHER" id="PTHR43165:SF1">
    <property type="entry name" value="PHOSPHODIESTERASE MJ0936"/>
    <property type="match status" value="1"/>
</dbReference>
<sequence length="164" mass="17769">MRIGIISDTHDNHRGVRRAIEIFAEGGVECVLHAGDMTAPATAALFTELRCCRFVAVMGNCDADRVSLRGTVEAFGGEAYESCFDGSIDGRTVFMAHIPHSVRRAADSQAYDLVVYGHTHHQDVHRVGKTLIVNPGSARNWMAADGHVAIVDLADMSVTFESLV</sequence>
<dbReference type="InterPro" id="IPR024654">
    <property type="entry name" value="Calcineurin-like_PHP_lpxH"/>
</dbReference>
<dbReference type="Gene3D" id="3.60.21.10">
    <property type="match status" value="1"/>
</dbReference>
<evidence type="ECO:0000313" key="4">
    <source>
        <dbReference type="EMBL" id="MDI6450949.1"/>
    </source>
</evidence>
<name>A0AAW6U4Y2_9BACT</name>
<dbReference type="EC" id="3.1.4.-" evidence="2"/>
<proteinExistence type="inferred from homology"/>
<accession>A0AAW6U4Y2</accession>